<dbReference type="EMBL" id="BPFH01000001">
    <property type="protein sequence ID" value="GIT94156.1"/>
    <property type="molecule type" value="Genomic_DNA"/>
</dbReference>
<accession>A0ABQ4NIL3</accession>
<name>A0ABQ4NIL3_9RHOB</name>
<dbReference type="Proteomes" id="UP000786693">
    <property type="component" value="Unassembled WGS sequence"/>
</dbReference>
<organism evidence="3 4">
    <name type="scientific">Jannaschia pagri</name>
    <dbReference type="NCBI Taxonomy" id="2829797"/>
    <lineage>
        <taxon>Bacteria</taxon>
        <taxon>Pseudomonadati</taxon>
        <taxon>Pseudomonadota</taxon>
        <taxon>Alphaproteobacteria</taxon>
        <taxon>Rhodobacterales</taxon>
        <taxon>Roseobacteraceae</taxon>
        <taxon>Jannaschia</taxon>
    </lineage>
</organism>
<protein>
    <submittedName>
        <fullName evidence="3">Uncharacterized protein</fullName>
    </submittedName>
</protein>
<feature type="region of interest" description="Disordered" evidence="1">
    <location>
        <begin position="131"/>
        <end position="153"/>
    </location>
</feature>
<dbReference type="RefSeq" id="WP_220747650.1">
    <property type="nucleotide sequence ID" value="NZ_BPFH01000001.1"/>
</dbReference>
<proteinExistence type="predicted"/>
<keyword evidence="4" id="KW-1185">Reference proteome</keyword>
<gene>
    <name evidence="3" type="ORF">JANAI62_07790</name>
</gene>
<keyword evidence="2" id="KW-1133">Transmembrane helix</keyword>
<keyword evidence="2" id="KW-0472">Membrane</keyword>
<feature type="transmembrane region" description="Helical" evidence="2">
    <location>
        <begin position="161"/>
        <end position="179"/>
    </location>
</feature>
<sequence length="180" mass="18777">MILTLPPRDTHIHVFSVSDGPLTLAHQTYLSRLSSLPAEATPLAEAFGAPVDATYVEVFALSDIAPMSLTDYLAQAHDVAPAPLSAHAARLDALSGDVVILAPGALEAGGDLTPRSELTHIARLPLAEADNAPRDLPPAAKDPSAVEPRPSSGRDGIPRRIILWIVAASLLLAAALLLVL</sequence>
<evidence type="ECO:0000313" key="3">
    <source>
        <dbReference type="EMBL" id="GIT94156.1"/>
    </source>
</evidence>
<keyword evidence="2" id="KW-0812">Transmembrane</keyword>
<evidence type="ECO:0000313" key="4">
    <source>
        <dbReference type="Proteomes" id="UP000786693"/>
    </source>
</evidence>
<reference evidence="3 4" key="1">
    <citation type="submission" date="2021-05" db="EMBL/GenBank/DDBJ databases">
        <title>Bacteria Genome sequencing.</title>
        <authorList>
            <person name="Takabe Y."/>
            <person name="Nakajima Y."/>
            <person name="Suzuki S."/>
            <person name="Shiozaki T."/>
        </authorList>
    </citation>
    <scope>NUCLEOTIDE SEQUENCE [LARGE SCALE GENOMIC DNA]</scope>
    <source>
        <strain evidence="3 4">AI_62</strain>
    </source>
</reference>
<evidence type="ECO:0000256" key="2">
    <source>
        <dbReference type="SAM" id="Phobius"/>
    </source>
</evidence>
<comment type="caution">
    <text evidence="3">The sequence shown here is derived from an EMBL/GenBank/DDBJ whole genome shotgun (WGS) entry which is preliminary data.</text>
</comment>
<evidence type="ECO:0000256" key="1">
    <source>
        <dbReference type="SAM" id="MobiDB-lite"/>
    </source>
</evidence>